<keyword evidence="4" id="KW-0804">Transcription</keyword>
<dbReference type="AlphaFoldDB" id="A0A1I2IL91"/>
<dbReference type="Gene3D" id="1.10.10.10">
    <property type="entry name" value="Winged helix-like DNA-binding domain superfamily/Winged helix DNA-binding domain"/>
    <property type="match status" value="1"/>
</dbReference>
<evidence type="ECO:0000256" key="1">
    <source>
        <dbReference type="ARBA" id="ARBA00009437"/>
    </source>
</evidence>
<dbReference type="EMBL" id="FOMX01000069">
    <property type="protein sequence ID" value="SFF42413.1"/>
    <property type="molecule type" value="Genomic_DNA"/>
</dbReference>
<name>A0A1I2IL91_9BACT</name>
<dbReference type="Pfam" id="PF00126">
    <property type="entry name" value="HTH_1"/>
    <property type="match status" value="1"/>
</dbReference>
<dbReference type="OrthoDB" id="5416547at2"/>
<evidence type="ECO:0000313" key="6">
    <source>
        <dbReference type="EMBL" id="SFF42413.1"/>
    </source>
</evidence>
<sequence>MAPGKLPGSDYATLVDDVRDLRAFALVCDLRSLTAAAKVMQESKATVSRRISRLESVLGTELLRRSSRLVEMTADGAGYRARVGAILELLGDANATTVYGREAEPSGQLRVAAVPGLDAALAPVFLRFAEQYPQVVVAVSLASRLVDLEAEHFDVALRASTALADSSLVAVRVGDAPLERILVASPSYLAARPAPRRIHDLATHRFIGMGDTAAPTTLTLVRRASDETVSLRLPVFFASSSIAFTKELLLAGAGVAILPRPSVQRELDEQRLTHLFPGYIAPGPSLYLLHRGGRFLAPKIRVFVDFVREALHPGRQRSPRR</sequence>
<proteinExistence type="inferred from homology"/>
<evidence type="ECO:0000313" key="7">
    <source>
        <dbReference type="Proteomes" id="UP000199400"/>
    </source>
</evidence>
<dbReference type="Proteomes" id="UP000199400">
    <property type="component" value="Unassembled WGS sequence"/>
</dbReference>
<protein>
    <submittedName>
        <fullName evidence="6">Transcriptional regulator, LysR family</fullName>
    </submittedName>
</protein>
<dbReference type="Gene3D" id="3.40.190.290">
    <property type="match status" value="1"/>
</dbReference>
<dbReference type="PANTHER" id="PTHR30537">
    <property type="entry name" value="HTH-TYPE TRANSCRIPTIONAL REGULATOR"/>
    <property type="match status" value="1"/>
</dbReference>
<organism evidence="6 7">
    <name type="scientific">Nannocystis exedens</name>
    <dbReference type="NCBI Taxonomy" id="54"/>
    <lineage>
        <taxon>Bacteria</taxon>
        <taxon>Pseudomonadati</taxon>
        <taxon>Myxococcota</taxon>
        <taxon>Polyangia</taxon>
        <taxon>Nannocystales</taxon>
        <taxon>Nannocystaceae</taxon>
        <taxon>Nannocystis</taxon>
    </lineage>
</organism>
<dbReference type="PROSITE" id="PS50931">
    <property type="entry name" value="HTH_LYSR"/>
    <property type="match status" value="1"/>
</dbReference>
<dbReference type="InterPro" id="IPR058163">
    <property type="entry name" value="LysR-type_TF_proteobact-type"/>
</dbReference>
<dbReference type="CDD" id="cd08422">
    <property type="entry name" value="PBP2_CrgA_like"/>
    <property type="match status" value="1"/>
</dbReference>
<dbReference type="SUPFAM" id="SSF53850">
    <property type="entry name" value="Periplasmic binding protein-like II"/>
    <property type="match status" value="1"/>
</dbReference>
<reference evidence="7" key="1">
    <citation type="submission" date="2016-10" db="EMBL/GenBank/DDBJ databases">
        <authorList>
            <person name="Varghese N."/>
            <person name="Submissions S."/>
        </authorList>
    </citation>
    <scope>NUCLEOTIDE SEQUENCE [LARGE SCALE GENOMIC DNA]</scope>
    <source>
        <strain evidence="7">ATCC 25963</strain>
    </source>
</reference>
<evidence type="ECO:0000256" key="3">
    <source>
        <dbReference type="ARBA" id="ARBA00023125"/>
    </source>
</evidence>
<dbReference type="STRING" id="54.SAMN02745121_08777"/>
<accession>A0A1I2IL91</accession>
<gene>
    <name evidence="6" type="ORF">SAMN02745121_08777</name>
</gene>
<evidence type="ECO:0000256" key="2">
    <source>
        <dbReference type="ARBA" id="ARBA00023015"/>
    </source>
</evidence>
<dbReference type="GO" id="GO:0003700">
    <property type="term" value="F:DNA-binding transcription factor activity"/>
    <property type="evidence" value="ECO:0007669"/>
    <property type="project" value="InterPro"/>
</dbReference>
<feature type="domain" description="HTH lysR-type" evidence="5">
    <location>
        <begin position="16"/>
        <end position="73"/>
    </location>
</feature>
<dbReference type="Pfam" id="PF03466">
    <property type="entry name" value="LysR_substrate"/>
    <property type="match status" value="1"/>
</dbReference>
<evidence type="ECO:0000259" key="5">
    <source>
        <dbReference type="PROSITE" id="PS50931"/>
    </source>
</evidence>
<dbReference type="InterPro" id="IPR000847">
    <property type="entry name" value="LysR_HTH_N"/>
</dbReference>
<keyword evidence="3" id="KW-0238">DNA-binding</keyword>
<dbReference type="InterPro" id="IPR005119">
    <property type="entry name" value="LysR_subst-bd"/>
</dbReference>
<dbReference type="InterPro" id="IPR036388">
    <property type="entry name" value="WH-like_DNA-bd_sf"/>
</dbReference>
<keyword evidence="7" id="KW-1185">Reference proteome</keyword>
<dbReference type="RefSeq" id="WP_096327538.1">
    <property type="nucleotide sequence ID" value="NZ_FOMX01000069.1"/>
</dbReference>
<dbReference type="PANTHER" id="PTHR30537:SF5">
    <property type="entry name" value="HTH-TYPE TRANSCRIPTIONAL ACTIVATOR TTDR-RELATED"/>
    <property type="match status" value="1"/>
</dbReference>
<dbReference type="InterPro" id="IPR036390">
    <property type="entry name" value="WH_DNA-bd_sf"/>
</dbReference>
<dbReference type="SUPFAM" id="SSF46785">
    <property type="entry name" value="Winged helix' DNA-binding domain"/>
    <property type="match status" value="1"/>
</dbReference>
<evidence type="ECO:0000256" key="4">
    <source>
        <dbReference type="ARBA" id="ARBA00023163"/>
    </source>
</evidence>
<keyword evidence="2" id="KW-0805">Transcription regulation</keyword>
<comment type="similarity">
    <text evidence="1">Belongs to the LysR transcriptional regulatory family.</text>
</comment>
<dbReference type="GO" id="GO:0003677">
    <property type="term" value="F:DNA binding"/>
    <property type="evidence" value="ECO:0007669"/>
    <property type="project" value="UniProtKB-KW"/>
</dbReference>